<dbReference type="GO" id="GO:0050661">
    <property type="term" value="F:NADP binding"/>
    <property type="evidence" value="ECO:0007669"/>
    <property type="project" value="InterPro"/>
</dbReference>
<dbReference type="InterPro" id="IPR015895">
    <property type="entry name" value="4pyrrol_synth_GluRdtase_N"/>
</dbReference>
<dbReference type="InterPro" id="IPR036343">
    <property type="entry name" value="GluRdtase_N_sf"/>
</dbReference>
<keyword evidence="3" id="KW-0627">Porphyrin biosynthesis</keyword>
<gene>
    <name evidence="6" type="ORF">LCGC14_2814510</name>
</gene>
<feature type="domain" description="Glutamyl-tRNA reductase N-terminal" evidence="5">
    <location>
        <begin position="13"/>
        <end position="172"/>
    </location>
</feature>
<keyword evidence="1" id="KW-0521">NADP</keyword>
<comment type="pathway">
    <text evidence="4">Porphyrin-containing compound metabolism.</text>
</comment>
<dbReference type="GO" id="GO:0019353">
    <property type="term" value="P:protoporphyrinogen IX biosynthetic process from glutamate"/>
    <property type="evidence" value="ECO:0007669"/>
    <property type="project" value="TreeGrafter"/>
</dbReference>
<keyword evidence="2" id="KW-0560">Oxidoreductase</keyword>
<dbReference type="FunFam" id="3.30.460.30:FF:000001">
    <property type="entry name" value="Glutamyl-tRNA reductase"/>
    <property type="match status" value="1"/>
</dbReference>
<evidence type="ECO:0000259" key="5">
    <source>
        <dbReference type="Pfam" id="PF05201"/>
    </source>
</evidence>
<dbReference type="Pfam" id="PF05201">
    <property type="entry name" value="GlutR_N"/>
    <property type="match status" value="1"/>
</dbReference>
<name>A0A0F9ASA8_9ZZZZ</name>
<proteinExistence type="predicted"/>
<dbReference type="Gene3D" id="3.30.460.30">
    <property type="entry name" value="Glutamyl-tRNA reductase, N-terminal domain"/>
    <property type="match status" value="1"/>
</dbReference>
<evidence type="ECO:0000256" key="4">
    <source>
        <dbReference type="ARBA" id="ARBA00023444"/>
    </source>
</evidence>
<reference evidence="6" key="1">
    <citation type="journal article" date="2015" name="Nature">
        <title>Complex archaea that bridge the gap between prokaryotes and eukaryotes.</title>
        <authorList>
            <person name="Spang A."/>
            <person name="Saw J.H."/>
            <person name="Jorgensen S.L."/>
            <person name="Zaremba-Niedzwiedzka K."/>
            <person name="Martijn J."/>
            <person name="Lind A.E."/>
            <person name="van Eijk R."/>
            <person name="Schleper C."/>
            <person name="Guy L."/>
            <person name="Ettema T.J."/>
        </authorList>
    </citation>
    <scope>NUCLEOTIDE SEQUENCE</scope>
</reference>
<evidence type="ECO:0000313" key="6">
    <source>
        <dbReference type="EMBL" id="KKK81334.1"/>
    </source>
</evidence>
<accession>A0A0F9ASA8</accession>
<evidence type="ECO:0000256" key="1">
    <source>
        <dbReference type="ARBA" id="ARBA00022857"/>
    </source>
</evidence>
<dbReference type="GO" id="GO:0008883">
    <property type="term" value="F:glutamyl-tRNA reductase activity"/>
    <property type="evidence" value="ECO:0007669"/>
    <property type="project" value="InterPro"/>
</dbReference>
<comment type="caution">
    <text evidence="6">The sequence shown here is derived from an EMBL/GenBank/DDBJ whole genome shotgun (WGS) entry which is preliminary data.</text>
</comment>
<dbReference type="PANTHER" id="PTHR43013:SF1">
    <property type="entry name" value="GLUTAMYL-TRNA REDUCTASE"/>
    <property type="match status" value="1"/>
</dbReference>
<evidence type="ECO:0000256" key="3">
    <source>
        <dbReference type="ARBA" id="ARBA00023244"/>
    </source>
</evidence>
<dbReference type="EMBL" id="LAZR01053169">
    <property type="protein sequence ID" value="KKK81334.1"/>
    <property type="molecule type" value="Genomic_DNA"/>
</dbReference>
<protein>
    <recommendedName>
        <fullName evidence="5">Glutamyl-tRNA reductase N-terminal domain-containing protein</fullName>
    </recommendedName>
</protein>
<evidence type="ECO:0000256" key="2">
    <source>
        <dbReference type="ARBA" id="ARBA00023002"/>
    </source>
</evidence>
<dbReference type="AlphaFoldDB" id="A0A0F9ASA8"/>
<sequence>MSKNNFEIINARITFKNVPIHKIEKFSFKNVATASEAFKKISDVLECVILQNAFRVEVFLVINLEQGEVPDRRRSEGKPFTINRIQETWESLSELEEHDLDHFDQTLEVYKDADVIHHLLRLVSGLDSIIIGRKEILDEIKDAVSSEKQVGVVGKILDKLFDSCIRIATRVR</sequence>
<feature type="non-terminal residue" evidence="6">
    <location>
        <position position="172"/>
    </location>
</feature>
<dbReference type="PANTHER" id="PTHR43013">
    <property type="entry name" value="GLUTAMYL-TRNA REDUCTASE"/>
    <property type="match status" value="1"/>
</dbReference>
<organism evidence="6">
    <name type="scientific">marine sediment metagenome</name>
    <dbReference type="NCBI Taxonomy" id="412755"/>
    <lineage>
        <taxon>unclassified sequences</taxon>
        <taxon>metagenomes</taxon>
        <taxon>ecological metagenomes</taxon>
    </lineage>
</organism>
<dbReference type="SUPFAM" id="SSF69742">
    <property type="entry name" value="Glutamyl tRNA-reductase catalytic, N-terminal domain"/>
    <property type="match status" value="1"/>
</dbReference>